<feature type="transmembrane region" description="Helical" evidence="7">
    <location>
        <begin position="197"/>
        <end position="222"/>
    </location>
</feature>
<evidence type="ECO:0000256" key="1">
    <source>
        <dbReference type="ARBA" id="ARBA00004651"/>
    </source>
</evidence>
<name>A0A4R5DL50_9BACT</name>
<dbReference type="GO" id="GO:0005886">
    <property type="term" value="C:plasma membrane"/>
    <property type="evidence" value="ECO:0007669"/>
    <property type="project" value="UniProtKB-SubCell"/>
</dbReference>
<sequence>MKVTLTYLFFTFLRIGATSWGGFMGVISMIQKRVAEKDGKIENETIMEGISLASVLPGPMAVNVVSFVGYKLGGIKGAFVSIIAVLFPSFVLMLVLSHLYFKYGDIPAMNHFFSGVLPAVAAVILSVAVSMGEKNIKDWPQGIIAIAAAAIVAFSKSYLTTLIVLIVSGLIGYFYYNQKKTAKTVKVKKKDKKEVVVIEQAGKGITYSIILITAVGAFVFFYNGQNVLLNLHRQIFLTFSSMSLTQFGGGYVIIPTMQKIIVNGMKWLTNKEFVDAIAMGQITPGPIFVSATFIGYKLSGFWGALNATISIFLPTAILTIVCTRFFNQISKSTALIAVFKGLRPAIIGMIVSAAYTIMANNGFTIFTVIIFVIAQLLVMRFKVDPVYLIPAAGVAGLLIL</sequence>
<feature type="transmembrane region" description="Helical" evidence="7">
    <location>
        <begin position="274"/>
        <end position="295"/>
    </location>
</feature>
<evidence type="ECO:0000256" key="2">
    <source>
        <dbReference type="ARBA" id="ARBA00005262"/>
    </source>
</evidence>
<dbReference type="NCBIfam" id="TIGR00937">
    <property type="entry name" value="2A51"/>
    <property type="match status" value="1"/>
</dbReference>
<dbReference type="EMBL" id="SMFL01000008">
    <property type="protein sequence ID" value="TDE12760.1"/>
    <property type="molecule type" value="Genomic_DNA"/>
</dbReference>
<feature type="transmembrane region" description="Helical" evidence="7">
    <location>
        <begin position="234"/>
        <end position="254"/>
    </location>
</feature>
<evidence type="ECO:0000313" key="9">
    <source>
        <dbReference type="Proteomes" id="UP000294850"/>
    </source>
</evidence>
<comment type="similarity">
    <text evidence="2">Belongs to the chromate ion transporter (CHR) (TC 2.A.51) family.</text>
</comment>
<comment type="caution">
    <text evidence="8">The sequence shown here is derived from an EMBL/GenBank/DDBJ whole genome shotgun (WGS) entry which is preliminary data.</text>
</comment>
<dbReference type="GO" id="GO:0015109">
    <property type="term" value="F:chromate transmembrane transporter activity"/>
    <property type="evidence" value="ECO:0007669"/>
    <property type="project" value="InterPro"/>
</dbReference>
<feature type="transmembrane region" description="Helical" evidence="7">
    <location>
        <begin position="143"/>
        <end position="176"/>
    </location>
</feature>
<gene>
    <name evidence="8" type="primary">chrA</name>
    <name evidence="8" type="ORF">E0F88_20645</name>
</gene>
<keyword evidence="9" id="KW-1185">Reference proteome</keyword>
<dbReference type="InterPro" id="IPR014047">
    <property type="entry name" value="Chr_Tranpt_l_chain"/>
</dbReference>
<dbReference type="Pfam" id="PF02417">
    <property type="entry name" value="Chromate_transp"/>
    <property type="match status" value="2"/>
</dbReference>
<dbReference type="AlphaFoldDB" id="A0A4R5DL50"/>
<feature type="transmembrane region" description="Helical" evidence="7">
    <location>
        <begin position="363"/>
        <end position="381"/>
    </location>
</feature>
<feature type="transmembrane region" description="Helical" evidence="7">
    <location>
        <begin position="334"/>
        <end position="357"/>
    </location>
</feature>
<feature type="transmembrane region" description="Helical" evidence="7">
    <location>
        <begin position="6"/>
        <end position="30"/>
    </location>
</feature>
<evidence type="ECO:0000256" key="6">
    <source>
        <dbReference type="ARBA" id="ARBA00023136"/>
    </source>
</evidence>
<feature type="transmembrane region" description="Helical" evidence="7">
    <location>
        <begin position="78"/>
        <end position="100"/>
    </location>
</feature>
<dbReference type="InterPro" id="IPR052518">
    <property type="entry name" value="CHR_Transporter"/>
</dbReference>
<protein>
    <submittedName>
        <fullName evidence="8">Chromate efflux transporter</fullName>
    </submittedName>
</protein>
<accession>A0A4R5DL50</accession>
<organism evidence="8 9">
    <name type="scientific">Dyadobacter psychrotolerans</name>
    <dbReference type="NCBI Taxonomy" id="2541721"/>
    <lineage>
        <taxon>Bacteria</taxon>
        <taxon>Pseudomonadati</taxon>
        <taxon>Bacteroidota</taxon>
        <taxon>Cytophagia</taxon>
        <taxon>Cytophagales</taxon>
        <taxon>Spirosomataceae</taxon>
        <taxon>Dyadobacter</taxon>
    </lineage>
</organism>
<dbReference type="Proteomes" id="UP000294850">
    <property type="component" value="Unassembled WGS sequence"/>
</dbReference>
<dbReference type="OrthoDB" id="9788907at2"/>
<evidence type="ECO:0000256" key="4">
    <source>
        <dbReference type="ARBA" id="ARBA00022692"/>
    </source>
</evidence>
<feature type="transmembrane region" description="Helical" evidence="7">
    <location>
        <begin position="301"/>
        <end position="322"/>
    </location>
</feature>
<dbReference type="RefSeq" id="WP_131960181.1">
    <property type="nucleotide sequence ID" value="NZ_SMFL01000008.1"/>
</dbReference>
<comment type="subcellular location">
    <subcellularLocation>
        <location evidence="1">Cell membrane</location>
        <topology evidence="1">Multi-pass membrane protein</topology>
    </subcellularLocation>
</comment>
<keyword evidence="4 7" id="KW-0812">Transmembrane</keyword>
<evidence type="ECO:0000256" key="5">
    <source>
        <dbReference type="ARBA" id="ARBA00022989"/>
    </source>
</evidence>
<evidence type="ECO:0000256" key="3">
    <source>
        <dbReference type="ARBA" id="ARBA00022475"/>
    </source>
</evidence>
<feature type="transmembrane region" description="Helical" evidence="7">
    <location>
        <begin position="112"/>
        <end position="131"/>
    </location>
</feature>
<keyword evidence="6 7" id="KW-0472">Membrane</keyword>
<dbReference type="InterPro" id="IPR003370">
    <property type="entry name" value="Chromate_transpt"/>
</dbReference>
<evidence type="ECO:0000313" key="8">
    <source>
        <dbReference type="EMBL" id="TDE12760.1"/>
    </source>
</evidence>
<dbReference type="PANTHER" id="PTHR43663:SF1">
    <property type="entry name" value="CHROMATE TRANSPORTER"/>
    <property type="match status" value="1"/>
</dbReference>
<keyword evidence="3" id="KW-1003">Cell membrane</keyword>
<reference evidence="8 9" key="1">
    <citation type="submission" date="2019-03" db="EMBL/GenBank/DDBJ databases">
        <title>Dyadobacter AR-3-6 sp. nov., isolated from arctic soil.</title>
        <authorList>
            <person name="Chaudhary D.K."/>
        </authorList>
    </citation>
    <scope>NUCLEOTIDE SEQUENCE [LARGE SCALE GENOMIC DNA]</scope>
    <source>
        <strain evidence="8 9">AR-3-6</strain>
    </source>
</reference>
<dbReference type="PIRSF" id="PIRSF004810">
    <property type="entry name" value="ChrA"/>
    <property type="match status" value="1"/>
</dbReference>
<evidence type="ECO:0000256" key="7">
    <source>
        <dbReference type="SAM" id="Phobius"/>
    </source>
</evidence>
<feature type="transmembrane region" description="Helical" evidence="7">
    <location>
        <begin position="50"/>
        <end position="72"/>
    </location>
</feature>
<dbReference type="PANTHER" id="PTHR43663">
    <property type="entry name" value="CHROMATE TRANSPORT PROTEIN-RELATED"/>
    <property type="match status" value="1"/>
</dbReference>
<keyword evidence="5 7" id="KW-1133">Transmembrane helix</keyword>
<proteinExistence type="inferred from homology"/>